<dbReference type="CDD" id="cd06170">
    <property type="entry name" value="LuxR_C_like"/>
    <property type="match status" value="1"/>
</dbReference>
<dbReference type="SUPFAM" id="SSF46894">
    <property type="entry name" value="C-terminal effector domain of the bipartite response regulators"/>
    <property type="match status" value="1"/>
</dbReference>
<dbReference type="eggNOG" id="COG2197">
    <property type="taxonomic scope" value="Bacteria"/>
</dbReference>
<dbReference type="Pfam" id="PF00196">
    <property type="entry name" value="GerE"/>
    <property type="match status" value="1"/>
</dbReference>
<dbReference type="AlphaFoldDB" id="E4NFZ5"/>
<evidence type="ECO:0000313" key="6">
    <source>
        <dbReference type="Proteomes" id="UP000007076"/>
    </source>
</evidence>
<name>E4NFZ5_KITSK</name>
<dbReference type="InterPro" id="IPR016032">
    <property type="entry name" value="Sig_transdc_resp-reg_C-effctor"/>
</dbReference>
<dbReference type="PANTHER" id="PTHR44688">
    <property type="entry name" value="DNA-BINDING TRANSCRIPTIONAL ACTIVATOR DEVR_DOSR"/>
    <property type="match status" value="1"/>
</dbReference>
<dbReference type="GO" id="GO:0006355">
    <property type="term" value="P:regulation of DNA-templated transcription"/>
    <property type="evidence" value="ECO:0007669"/>
    <property type="project" value="InterPro"/>
</dbReference>
<evidence type="ECO:0000256" key="2">
    <source>
        <dbReference type="ARBA" id="ARBA00023125"/>
    </source>
</evidence>
<dbReference type="GO" id="GO:0003677">
    <property type="term" value="F:DNA binding"/>
    <property type="evidence" value="ECO:0007669"/>
    <property type="project" value="UniProtKB-KW"/>
</dbReference>
<dbReference type="InterPro" id="IPR036388">
    <property type="entry name" value="WH-like_DNA-bd_sf"/>
</dbReference>
<reference evidence="5 6" key="1">
    <citation type="journal article" date="2010" name="DNA Res.">
        <title>Genome sequence of Kitasatospora setae NBRC 14216T: an evolutionary snapshot of the family Streptomycetaceae.</title>
        <authorList>
            <person name="Ichikawa N."/>
            <person name="Oguchi A."/>
            <person name="Ikeda H."/>
            <person name="Ishikawa J."/>
            <person name="Kitani S."/>
            <person name="Watanabe Y."/>
            <person name="Nakamura S."/>
            <person name="Katano Y."/>
            <person name="Kishi E."/>
            <person name="Sasagawa M."/>
            <person name="Ankai A."/>
            <person name="Fukui S."/>
            <person name="Hashimoto Y."/>
            <person name="Kamata S."/>
            <person name="Otoguro M."/>
            <person name="Tanikawa S."/>
            <person name="Nihira T."/>
            <person name="Horinouchi S."/>
            <person name="Ohnishi Y."/>
            <person name="Hayakawa M."/>
            <person name="Kuzuyama T."/>
            <person name="Arisawa A."/>
            <person name="Nomoto F."/>
            <person name="Miura H."/>
            <person name="Takahashi Y."/>
            <person name="Fujita N."/>
        </authorList>
    </citation>
    <scope>NUCLEOTIDE SEQUENCE [LARGE SCALE GENOMIC DNA]</scope>
    <source>
        <strain evidence="6">ATCC 33774 / DSM 43861 / JCM 3304 / KCC A-0304 / NBRC 14216 / KM-6054</strain>
    </source>
</reference>
<dbReference type="PANTHER" id="PTHR44688:SF16">
    <property type="entry name" value="DNA-BINDING TRANSCRIPTIONAL ACTIVATOR DEVR_DOSR"/>
    <property type="match status" value="1"/>
</dbReference>
<organism evidence="5 6">
    <name type="scientific">Kitasatospora setae (strain ATCC 33774 / DSM 43861 / JCM 3304 / KCC A-0304 / NBRC 14216 / KM-6054)</name>
    <name type="common">Streptomyces setae</name>
    <dbReference type="NCBI Taxonomy" id="452652"/>
    <lineage>
        <taxon>Bacteria</taxon>
        <taxon>Bacillati</taxon>
        <taxon>Actinomycetota</taxon>
        <taxon>Actinomycetes</taxon>
        <taxon>Kitasatosporales</taxon>
        <taxon>Streptomycetaceae</taxon>
        <taxon>Kitasatospora</taxon>
    </lineage>
</organism>
<sequence>MLRWFPCTASALGRAPAMSGGISMETAIAYEELTAREREVFDLLGKGLSNAEIADRLVVSGSTVKAHLARILIKTGAETRTRAALMAQRLHHQVCPNGQWCRCG</sequence>
<dbReference type="KEGG" id="ksk:KSE_46440"/>
<keyword evidence="2" id="KW-0238">DNA-binding</keyword>
<evidence type="ECO:0000259" key="4">
    <source>
        <dbReference type="PROSITE" id="PS50043"/>
    </source>
</evidence>
<dbReference type="EMBL" id="AP010968">
    <property type="protein sequence ID" value="BAJ30425.1"/>
    <property type="molecule type" value="Genomic_DNA"/>
</dbReference>
<protein>
    <submittedName>
        <fullName evidence="5">Putative LuxR family transcriptional regulator</fullName>
    </submittedName>
</protein>
<dbReference type="PATRIC" id="fig|452652.3.peg.4631"/>
<dbReference type="STRING" id="452652.KSE_46440"/>
<dbReference type="Gene3D" id="1.10.10.10">
    <property type="entry name" value="Winged helix-like DNA-binding domain superfamily/Winged helix DNA-binding domain"/>
    <property type="match status" value="1"/>
</dbReference>
<evidence type="ECO:0000256" key="3">
    <source>
        <dbReference type="ARBA" id="ARBA00023163"/>
    </source>
</evidence>
<dbReference type="Proteomes" id="UP000007076">
    <property type="component" value="Chromosome"/>
</dbReference>
<keyword evidence="6" id="KW-1185">Reference proteome</keyword>
<proteinExistence type="predicted"/>
<gene>
    <name evidence="5" type="ordered locus">KSE_46440</name>
</gene>
<evidence type="ECO:0000313" key="5">
    <source>
        <dbReference type="EMBL" id="BAJ30425.1"/>
    </source>
</evidence>
<accession>E4NFZ5</accession>
<dbReference type="InterPro" id="IPR000792">
    <property type="entry name" value="Tscrpt_reg_LuxR_C"/>
</dbReference>
<dbReference type="HOGENOM" id="CLU_2246369_0_0_11"/>
<dbReference type="PROSITE" id="PS50043">
    <property type="entry name" value="HTH_LUXR_2"/>
    <property type="match status" value="1"/>
</dbReference>
<evidence type="ECO:0000256" key="1">
    <source>
        <dbReference type="ARBA" id="ARBA00023015"/>
    </source>
</evidence>
<dbReference type="PROSITE" id="PS00622">
    <property type="entry name" value="HTH_LUXR_1"/>
    <property type="match status" value="1"/>
</dbReference>
<dbReference type="SMART" id="SM00421">
    <property type="entry name" value="HTH_LUXR"/>
    <property type="match status" value="1"/>
</dbReference>
<dbReference type="PRINTS" id="PR00038">
    <property type="entry name" value="HTHLUXR"/>
</dbReference>
<feature type="domain" description="HTH luxR-type" evidence="4">
    <location>
        <begin position="26"/>
        <end position="91"/>
    </location>
</feature>
<keyword evidence="3" id="KW-0804">Transcription</keyword>
<keyword evidence="1" id="KW-0805">Transcription regulation</keyword>